<dbReference type="AlphaFoldDB" id="A0A916K2P6"/>
<evidence type="ECO:0000256" key="1">
    <source>
        <dbReference type="SAM" id="SignalP"/>
    </source>
</evidence>
<organism evidence="3 4">
    <name type="scientific">Paenibacillus solanacearum</name>
    <dbReference type="NCBI Taxonomy" id="2048548"/>
    <lineage>
        <taxon>Bacteria</taxon>
        <taxon>Bacillati</taxon>
        <taxon>Bacillota</taxon>
        <taxon>Bacilli</taxon>
        <taxon>Bacillales</taxon>
        <taxon>Paenibacillaceae</taxon>
        <taxon>Paenibacillus</taxon>
    </lineage>
</organism>
<evidence type="ECO:0000313" key="4">
    <source>
        <dbReference type="Proteomes" id="UP000693672"/>
    </source>
</evidence>
<accession>A0A916K2P6</accession>
<sequence>MKKSLSAILSLAMAFSMFSSVALAAEGDNTATEAENADAAKTSANFSDLKDLDAATKAKFDAMISAGVFDGVKEGTFGLKEKMNRAQFAKVAALIFGLKVDSSLKTSSFTDVKADDPANGYALPYIEAVKAAGITDGYAPGQFNPAGEVTKEQLATFLIRGLNKDKEAQATPGVADKTVSDWAKGYVALAIQLKLLSSGTDGTFGGSSAATRDLLVTSAYEAQIQYKNLNKPAKASVTEAKPTGVYTVQVKLDREVDTKKATLSLKKGTADVATTVKWADDKQSATLTLTDVKINAGEYSVTLGGLDAKDVDKTVAKFTAEDEVLKNIDFLSANDTVAKASKVILKLAAKNQYGEKASFSAGGYDVYTSGAQDAKITKNDDGTLLLSMRTDVEGLSPGATVIPVTVVNNDQHVTVSKSFKLGVAPILTKLELGDVQYSNEEAKAINAKGDNATIELNLYDQYGGNIAYDSNMKDIFGDPNTDWEKSVNVIWNDYIGSTSSGASIIGKTVEDNGNNIPRLKLSLNENVDKSGEYTFTVTTQAATATSKLKIQSSKIATKVELGDFNDVIANGDNDVYIPIIAYDAQGNQLSIDDLTSDSNRDRIQISVSGAGNKDEGWEGKITNSGAHKGSVHIKKVSAPSKSSVAITAVIASPNATSTATKTYTVSDTRYPDRIKEVAVPAKEYAPSATMNASSSFKFQVYDQYGKAMNYNLPVSKDGKNVTYSVYVGFTSDSSDAFTVTLDDDTKEGTALVSKSDSKEFTNADEWNLDSFKTINDGLRVVAAKGAAANAAAKLRFEIKKSENGGTPQVMTSVEKSLKVIAANSDLNYSVESLGNMFYARDSGLSNTGPSGNITGVTPAVTLNNAINSAVYSPYRKEVKLVVTNGAGDQVAVTRDTVRNVTSSDQISAFAGKNPYDNKWYVLGYKTGSATISVSYVNAKGDPKVVTTPVTIKNERVKIVDLAAGKNKVKVTGRTAAYKIADKYDSEVSNGLMDLKITDQYGVVIDGVDVSDFNFLHGVVFTADNEAVTIDGNNIYVPASLKGSSFNLTATAPSGLSVSTEVVVD</sequence>
<reference evidence="3" key="1">
    <citation type="submission" date="2021-06" db="EMBL/GenBank/DDBJ databases">
        <authorList>
            <person name="Criscuolo A."/>
        </authorList>
    </citation>
    <scope>NUCLEOTIDE SEQUENCE</scope>
    <source>
        <strain evidence="3">CIP111600</strain>
    </source>
</reference>
<feature type="domain" description="SLH" evidence="2">
    <location>
        <begin position="42"/>
        <end position="106"/>
    </location>
</feature>
<name>A0A916K2P6_9BACL</name>
<dbReference type="Proteomes" id="UP000693672">
    <property type="component" value="Unassembled WGS sequence"/>
</dbReference>
<dbReference type="InterPro" id="IPR001119">
    <property type="entry name" value="SLH_dom"/>
</dbReference>
<evidence type="ECO:0000313" key="3">
    <source>
        <dbReference type="EMBL" id="CAG7634139.1"/>
    </source>
</evidence>
<evidence type="ECO:0000259" key="2">
    <source>
        <dbReference type="PROSITE" id="PS51272"/>
    </source>
</evidence>
<proteinExistence type="predicted"/>
<keyword evidence="4" id="KW-1185">Reference proteome</keyword>
<dbReference type="EMBL" id="CAJVAS010000015">
    <property type="protein sequence ID" value="CAG7634139.1"/>
    <property type="molecule type" value="Genomic_DNA"/>
</dbReference>
<dbReference type="PROSITE" id="PS51272">
    <property type="entry name" value="SLH"/>
    <property type="match status" value="2"/>
</dbReference>
<feature type="signal peptide" evidence="1">
    <location>
        <begin position="1"/>
        <end position="24"/>
    </location>
</feature>
<comment type="caution">
    <text evidence="3">The sequence shown here is derived from an EMBL/GenBank/DDBJ whole genome shotgun (WGS) entry which is preliminary data.</text>
</comment>
<keyword evidence="1" id="KW-0732">Signal</keyword>
<dbReference type="Pfam" id="PF00395">
    <property type="entry name" value="SLH"/>
    <property type="match status" value="2"/>
</dbReference>
<feature type="domain" description="SLH" evidence="2">
    <location>
        <begin position="109"/>
        <end position="172"/>
    </location>
</feature>
<feature type="chain" id="PRO_5037041698" description="SLH domain-containing protein" evidence="1">
    <location>
        <begin position="25"/>
        <end position="1064"/>
    </location>
</feature>
<gene>
    <name evidence="3" type="ORF">PAESOLCIP111_03535</name>
</gene>
<protein>
    <recommendedName>
        <fullName evidence="2">SLH domain-containing protein</fullName>
    </recommendedName>
</protein>